<dbReference type="AlphaFoldDB" id="A0A5D2P3Z3"/>
<proteinExistence type="predicted"/>
<dbReference type="PANTHER" id="PTHR33659:SF13">
    <property type="entry name" value="TRANSMEMBRANE PROTEIN"/>
    <property type="match status" value="1"/>
</dbReference>
<evidence type="ECO:0000256" key="1">
    <source>
        <dbReference type="SAM" id="Phobius"/>
    </source>
</evidence>
<evidence type="ECO:0000313" key="4">
    <source>
        <dbReference type="Proteomes" id="UP000322667"/>
    </source>
</evidence>
<feature type="chain" id="PRO_5022670451" description="Transmembrane protein" evidence="2">
    <location>
        <begin position="23"/>
        <end position="62"/>
    </location>
</feature>
<evidence type="ECO:0000313" key="3">
    <source>
        <dbReference type="EMBL" id="TYI10543.1"/>
    </source>
</evidence>
<feature type="transmembrane region" description="Helical" evidence="1">
    <location>
        <begin position="38"/>
        <end position="60"/>
    </location>
</feature>
<feature type="signal peptide" evidence="2">
    <location>
        <begin position="1"/>
        <end position="22"/>
    </location>
</feature>
<name>A0A5D2P3Z3_GOSTO</name>
<gene>
    <name evidence="3" type="ORF">ES332_A09G148700v1</name>
</gene>
<dbReference type="PANTHER" id="PTHR33659">
    <property type="entry name" value="PROTEIN, PUTATIVE-RELATED-RELATED"/>
    <property type="match status" value="1"/>
</dbReference>
<evidence type="ECO:0008006" key="5">
    <source>
        <dbReference type="Google" id="ProtNLM"/>
    </source>
</evidence>
<dbReference type="EMBL" id="CM017618">
    <property type="protein sequence ID" value="TYI10543.1"/>
    <property type="molecule type" value="Genomic_DNA"/>
</dbReference>
<accession>A0A5D2P3Z3</accession>
<reference evidence="3 4" key="1">
    <citation type="submission" date="2019-07" db="EMBL/GenBank/DDBJ databases">
        <title>WGS assembly of Gossypium tomentosum.</title>
        <authorList>
            <person name="Chen Z.J."/>
            <person name="Sreedasyam A."/>
            <person name="Ando A."/>
            <person name="Song Q."/>
            <person name="De L."/>
            <person name="Hulse-Kemp A."/>
            <person name="Ding M."/>
            <person name="Ye W."/>
            <person name="Kirkbride R."/>
            <person name="Jenkins J."/>
            <person name="Plott C."/>
            <person name="Lovell J."/>
            <person name="Lin Y.-M."/>
            <person name="Vaughn R."/>
            <person name="Liu B."/>
            <person name="Li W."/>
            <person name="Simpson S."/>
            <person name="Scheffler B."/>
            <person name="Saski C."/>
            <person name="Grover C."/>
            <person name="Hu G."/>
            <person name="Conover J."/>
            <person name="Carlson J."/>
            <person name="Shu S."/>
            <person name="Boston L."/>
            <person name="Williams M."/>
            <person name="Peterson D."/>
            <person name="Mcgee K."/>
            <person name="Jones D."/>
            <person name="Wendel J."/>
            <person name="Stelly D."/>
            <person name="Grimwood J."/>
            <person name="Schmutz J."/>
        </authorList>
    </citation>
    <scope>NUCLEOTIDE SEQUENCE [LARGE SCALE GENOMIC DNA]</scope>
    <source>
        <strain evidence="3">7179.01</strain>
    </source>
</reference>
<keyword evidence="4" id="KW-1185">Reference proteome</keyword>
<organism evidence="3 4">
    <name type="scientific">Gossypium tomentosum</name>
    <name type="common">Hawaiian cotton</name>
    <name type="synonym">Gossypium sandvicense</name>
    <dbReference type="NCBI Taxonomy" id="34277"/>
    <lineage>
        <taxon>Eukaryota</taxon>
        <taxon>Viridiplantae</taxon>
        <taxon>Streptophyta</taxon>
        <taxon>Embryophyta</taxon>
        <taxon>Tracheophyta</taxon>
        <taxon>Spermatophyta</taxon>
        <taxon>Magnoliopsida</taxon>
        <taxon>eudicotyledons</taxon>
        <taxon>Gunneridae</taxon>
        <taxon>Pentapetalae</taxon>
        <taxon>rosids</taxon>
        <taxon>malvids</taxon>
        <taxon>Malvales</taxon>
        <taxon>Malvaceae</taxon>
        <taxon>Malvoideae</taxon>
        <taxon>Gossypium</taxon>
    </lineage>
</organism>
<sequence>MAQVCISIFVVFFLSIFVTVSAQGGAMAPAPSMDTGASFSLHVSAVVVAFSLIISCLALLKH</sequence>
<evidence type="ECO:0000256" key="2">
    <source>
        <dbReference type="SAM" id="SignalP"/>
    </source>
</evidence>
<protein>
    <recommendedName>
        <fullName evidence="5">Transmembrane protein</fullName>
    </recommendedName>
</protein>
<keyword evidence="1" id="KW-1133">Transmembrane helix</keyword>
<keyword evidence="1" id="KW-0812">Transmembrane</keyword>
<keyword evidence="2" id="KW-0732">Signal</keyword>
<keyword evidence="1" id="KW-0472">Membrane</keyword>
<dbReference type="Proteomes" id="UP000322667">
    <property type="component" value="Chromosome A09"/>
</dbReference>